<dbReference type="PROSITE" id="PS50043">
    <property type="entry name" value="HTH_LUXR_2"/>
    <property type="match status" value="1"/>
</dbReference>
<dbReference type="OrthoDB" id="9814495at2"/>
<dbReference type="InterPro" id="IPR001789">
    <property type="entry name" value="Sig_transdc_resp-reg_receiver"/>
</dbReference>
<evidence type="ECO:0000256" key="2">
    <source>
        <dbReference type="ARBA" id="ARBA00023125"/>
    </source>
</evidence>
<dbReference type="GO" id="GO:0006355">
    <property type="term" value="P:regulation of DNA-templated transcription"/>
    <property type="evidence" value="ECO:0007669"/>
    <property type="project" value="InterPro"/>
</dbReference>
<dbReference type="SUPFAM" id="SSF46894">
    <property type="entry name" value="C-terminal effector domain of the bipartite response regulators"/>
    <property type="match status" value="1"/>
</dbReference>
<keyword evidence="2" id="KW-0238">DNA-binding</keyword>
<dbReference type="SMART" id="SM00448">
    <property type="entry name" value="REC"/>
    <property type="match status" value="1"/>
</dbReference>
<protein>
    <submittedName>
        <fullName evidence="6">Transcriptional regulator DegU</fullName>
    </submittedName>
</protein>
<feature type="domain" description="HTH luxR-type" evidence="4">
    <location>
        <begin position="144"/>
        <end position="209"/>
    </location>
</feature>
<dbReference type="Proteomes" id="UP000029444">
    <property type="component" value="Unassembled WGS sequence"/>
</dbReference>
<sequence length="218" mass="24096">MTNILIADDHPLFRTALKQAVSASFSDARIHEADSLAALESLGQQSVPFDVILLDLHMPGTHGFSGLIYLREQYRKVPLIVISATEDVDVIQRAIHFGADGFIPKSTPVDTMTSAMKQVMDGERWLPEHARRAMPPTLPDLSAMSERIASLTPQQFRVMGMLMEGMQNKIIAYELDVSEATIKAHMTAIFRKLGVRNRTQAVLALKDLAIEQPSVGSE</sequence>
<dbReference type="RefSeq" id="WP_035233425.1">
    <property type="nucleotide sequence ID" value="NZ_ARXV01000010.1"/>
</dbReference>
<dbReference type="PROSITE" id="PS00622">
    <property type="entry name" value="HTH_LUXR_1"/>
    <property type="match status" value="1"/>
</dbReference>
<dbReference type="SMART" id="SM00421">
    <property type="entry name" value="HTH_LUXR"/>
    <property type="match status" value="1"/>
</dbReference>
<evidence type="ECO:0000256" key="1">
    <source>
        <dbReference type="ARBA" id="ARBA00022553"/>
    </source>
</evidence>
<dbReference type="InterPro" id="IPR000792">
    <property type="entry name" value="Tscrpt_reg_LuxR_C"/>
</dbReference>
<dbReference type="Pfam" id="PF00072">
    <property type="entry name" value="Response_reg"/>
    <property type="match status" value="1"/>
</dbReference>
<dbReference type="Gene3D" id="3.40.50.2300">
    <property type="match status" value="1"/>
</dbReference>
<dbReference type="CDD" id="cd06170">
    <property type="entry name" value="LuxR_C_like"/>
    <property type="match status" value="1"/>
</dbReference>
<proteinExistence type="predicted"/>
<dbReference type="GO" id="GO:0000160">
    <property type="term" value="P:phosphorelay signal transduction system"/>
    <property type="evidence" value="ECO:0007669"/>
    <property type="project" value="InterPro"/>
</dbReference>
<evidence type="ECO:0000313" key="7">
    <source>
        <dbReference type="Proteomes" id="UP000029444"/>
    </source>
</evidence>
<evidence type="ECO:0000259" key="5">
    <source>
        <dbReference type="PROSITE" id="PS50110"/>
    </source>
</evidence>
<dbReference type="AlphaFoldDB" id="A0A095SHS3"/>
<evidence type="ECO:0000313" key="6">
    <source>
        <dbReference type="EMBL" id="KGD64171.1"/>
    </source>
</evidence>
<organism evidence="6 7">
    <name type="scientific">Alcanivorax nanhaiticus</name>
    <dbReference type="NCBI Taxonomy" id="1177154"/>
    <lineage>
        <taxon>Bacteria</taxon>
        <taxon>Pseudomonadati</taxon>
        <taxon>Pseudomonadota</taxon>
        <taxon>Gammaproteobacteria</taxon>
        <taxon>Oceanospirillales</taxon>
        <taxon>Alcanivoracaceae</taxon>
        <taxon>Alcanivorax</taxon>
    </lineage>
</organism>
<keyword evidence="1 3" id="KW-0597">Phosphoprotein</keyword>
<dbReference type="eggNOG" id="COG2197">
    <property type="taxonomic scope" value="Bacteria"/>
</dbReference>
<dbReference type="GO" id="GO:0003677">
    <property type="term" value="F:DNA binding"/>
    <property type="evidence" value="ECO:0007669"/>
    <property type="project" value="UniProtKB-KW"/>
</dbReference>
<evidence type="ECO:0000256" key="3">
    <source>
        <dbReference type="PROSITE-ProRule" id="PRU00169"/>
    </source>
</evidence>
<dbReference type="InterPro" id="IPR016032">
    <property type="entry name" value="Sig_transdc_resp-reg_C-effctor"/>
</dbReference>
<dbReference type="InterPro" id="IPR051015">
    <property type="entry name" value="EvgA-like"/>
</dbReference>
<dbReference type="InterPro" id="IPR011006">
    <property type="entry name" value="CheY-like_superfamily"/>
</dbReference>
<reference evidence="6 7" key="1">
    <citation type="submission" date="2012-09" db="EMBL/GenBank/DDBJ databases">
        <title>Genome Sequence of alkane-degrading Bacterium Alcanivorax sp. 19-m-6.</title>
        <authorList>
            <person name="Lai Q."/>
            <person name="Shao Z."/>
        </authorList>
    </citation>
    <scope>NUCLEOTIDE SEQUENCE [LARGE SCALE GENOMIC DNA]</scope>
    <source>
        <strain evidence="6 7">19-m-6</strain>
    </source>
</reference>
<comment type="caution">
    <text evidence="6">The sequence shown here is derived from an EMBL/GenBank/DDBJ whole genome shotgun (WGS) entry which is preliminary data.</text>
</comment>
<name>A0A095SHS3_9GAMM</name>
<dbReference type="PROSITE" id="PS50110">
    <property type="entry name" value="RESPONSE_REGULATORY"/>
    <property type="match status" value="1"/>
</dbReference>
<feature type="domain" description="Response regulatory" evidence="5">
    <location>
        <begin position="3"/>
        <end position="120"/>
    </location>
</feature>
<dbReference type="InterPro" id="IPR058245">
    <property type="entry name" value="NreC/VraR/RcsB-like_REC"/>
</dbReference>
<keyword evidence="7" id="KW-1185">Reference proteome</keyword>
<dbReference type="PRINTS" id="PR00038">
    <property type="entry name" value="HTHLUXR"/>
</dbReference>
<dbReference type="STRING" id="1177154.Y5S_02473"/>
<dbReference type="PANTHER" id="PTHR45566:SF1">
    <property type="entry name" value="HTH-TYPE TRANSCRIPTIONAL REGULATOR YHJB-RELATED"/>
    <property type="match status" value="1"/>
</dbReference>
<dbReference type="PANTHER" id="PTHR45566">
    <property type="entry name" value="HTH-TYPE TRANSCRIPTIONAL REGULATOR YHJB-RELATED"/>
    <property type="match status" value="1"/>
</dbReference>
<dbReference type="EMBL" id="ARXV01000010">
    <property type="protein sequence ID" value="KGD64171.1"/>
    <property type="molecule type" value="Genomic_DNA"/>
</dbReference>
<dbReference type="Pfam" id="PF00196">
    <property type="entry name" value="GerE"/>
    <property type="match status" value="1"/>
</dbReference>
<evidence type="ECO:0000259" key="4">
    <source>
        <dbReference type="PROSITE" id="PS50043"/>
    </source>
</evidence>
<dbReference type="CDD" id="cd17535">
    <property type="entry name" value="REC_NarL-like"/>
    <property type="match status" value="1"/>
</dbReference>
<accession>A0A095SHS3</accession>
<gene>
    <name evidence="6" type="ORF">Y5S_02473</name>
</gene>
<feature type="modified residue" description="4-aspartylphosphate" evidence="3">
    <location>
        <position position="55"/>
    </location>
</feature>
<dbReference type="SUPFAM" id="SSF52172">
    <property type="entry name" value="CheY-like"/>
    <property type="match status" value="1"/>
</dbReference>
<dbReference type="PATRIC" id="fig|1177154.3.peg.2509"/>